<reference evidence="1" key="1">
    <citation type="submission" date="2022-06" db="EMBL/GenBank/DDBJ databases">
        <title>Uncovering the hologenomic basis of an extraordinary plant invasion.</title>
        <authorList>
            <person name="Bieker V.C."/>
            <person name="Martin M.D."/>
            <person name="Gilbert T."/>
            <person name="Hodgins K."/>
            <person name="Battlay P."/>
            <person name="Petersen B."/>
            <person name="Wilson J."/>
        </authorList>
    </citation>
    <scope>NUCLEOTIDE SEQUENCE</scope>
    <source>
        <strain evidence="1">AA19_3_7</strain>
        <tissue evidence="1">Leaf</tissue>
    </source>
</reference>
<keyword evidence="2" id="KW-1185">Reference proteome</keyword>
<sequence length="50" mass="5264">MVVSVAAAAATPFQTKFRKTDDGDGGMLLVVMVQLVVAHRGCEDGLQGWS</sequence>
<dbReference type="Proteomes" id="UP001206925">
    <property type="component" value="Unassembled WGS sequence"/>
</dbReference>
<evidence type="ECO:0000313" key="1">
    <source>
        <dbReference type="EMBL" id="KAI7752940.1"/>
    </source>
</evidence>
<dbReference type="AlphaFoldDB" id="A0AAD5D4H3"/>
<comment type="caution">
    <text evidence="1">The sequence shown here is derived from an EMBL/GenBank/DDBJ whole genome shotgun (WGS) entry which is preliminary data.</text>
</comment>
<organism evidence="1 2">
    <name type="scientific">Ambrosia artemisiifolia</name>
    <name type="common">Common ragweed</name>
    <dbReference type="NCBI Taxonomy" id="4212"/>
    <lineage>
        <taxon>Eukaryota</taxon>
        <taxon>Viridiplantae</taxon>
        <taxon>Streptophyta</taxon>
        <taxon>Embryophyta</taxon>
        <taxon>Tracheophyta</taxon>
        <taxon>Spermatophyta</taxon>
        <taxon>Magnoliopsida</taxon>
        <taxon>eudicotyledons</taxon>
        <taxon>Gunneridae</taxon>
        <taxon>Pentapetalae</taxon>
        <taxon>asterids</taxon>
        <taxon>campanulids</taxon>
        <taxon>Asterales</taxon>
        <taxon>Asteraceae</taxon>
        <taxon>Asteroideae</taxon>
        <taxon>Heliantheae alliance</taxon>
        <taxon>Heliantheae</taxon>
        <taxon>Ambrosia</taxon>
    </lineage>
</organism>
<evidence type="ECO:0000313" key="2">
    <source>
        <dbReference type="Proteomes" id="UP001206925"/>
    </source>
</evidence>
<proteinExistence type="predicted"/>
<protein>
    <submittedName>
        <fullName evidence="1">Uncharacterized protein</fullName>
    </submittedName>
</protein>
<name>A0AAD5D4H3_AMBAR</name>
<gene>
    <name evidence="1" type="ORF">M8C21_014280</name>
</gene>
<dbReference type="EMBL" id="JAMZMK010005579">
    <property type="protein sequence ID" value="KAI7752940.1"/>
    <property type="molecule type" value="Genomic_DNA"/>
</dbReference>
<accession>A0AAD5D4H3</accession>